<dbReference type="InterPro" id="IPR037219">
    <property type="entry name" value="Peptidase_M41-like"/>
</dbReference>
<dbReference type="GO" id="GO:0005524">
    <property type="term" value="F:ATP binding"/>
    <property type="evidence" value="ECO:0007669"/>
    <property type="project" value="InterPro"/>
</dbReference>
<accession>A0A5C6ENF4</accession>
<gene>
    <name evidence="2" type="primary">ftsH3_1</name>
    <name evidence="2" type="ORF">Poly59_42490</name>
</gene>
<dbReference type="Pfam" id="PF01434">
    <property type="entry name" value="Peptidase_M41"/>
    <property type="match status" value="1"/>
</dbReference>
<dbReference type="GO" id="GO:0006508">
    <property type="term" value="P:proteolysis"/>
    <property type="evidence" value="ECO:0007669"/>
    <property type="project" value="UniProtKB-KW"/>
</dbReference>
<name>A0A5C6ENF4_9BACT</name>
<dbReference type="OrthoDB" id="6064590at2"/>
<dbReference type="Gene3D" id="1.20.58.760">
    <property type="entry name" value="Peptidase M41"/>
    <property type="match status" value="1"/>
</dbReference>
<sequence>MNQTDAKTQAEEDAEDRLATAYHEAGHAVMAILLDRPIQKVTIEPAKMIAGGLRLGACQLQKKRARGSHDWLEDEVLILFAGMVAESHFTGKYCVVGASDDLRSINRLIRSRPGSERQLQRIQRRFLDKAEHILRDDGHAAAVRMIADELVEKTTISGRAVRHFLDQAIKQAP</sequence>
<reference evidence="2 3" key="1">
    <citation type="submission" date="2019-02" db="EMBL/GenBank/DDBJ databases">
        <title>Deep-cultivation of Planctomycetes and their phenomic and genomic characterization uncovers novel biology.</title>
        <authorList>
            <person name="Wiegand S."/>
            <person name="Jogler M."/>
            <person name="Boedeker C."/>
            <person name="Pinto D."/>
            <person name="Vollmers J."/>
            <person name="Rivas-Marin E."/>
            <person name="Kohn T."/>
            <person name="Peeters S.H."/>
            <person name="Heuer A."/>
            <person name="Rast P."/>
            <person name="Oberbeckmann S."/>
            <person name="Bunk B."/>
            <person name="Jeske O."/>
            <person name="Meyerdierks A."/>
            <person name="Storesund J.E."/>
            <person name="Kallscheuer N."/>
            <person name="Luecker S."/>
            <person name="Lage O.M."/>
            <person name="Pohl T."/>
            <person name="Merkel B.J."/>
            <person name="Hornburger P."/>
            <person name="Mueller R.-W."/>
            <person name="Bruemmer F."/>
            <person name="Labrenz M."/>
            <person name="Spormann A.M."/>
            <person name="Op Den Camp H."/>
            <person name="Overmann J."/>
            <person name="Amann R."/>
            <person name="Jetten M.S.M."/>
            <person name="Mascher T."/>
            <person name="Medema M.H."/>
            <person name="Devos D.P."/>
            <person name="Kaster A.-K."/>
            <person name="Ovreas L."/>
            <person name="Rohde M."/>
            <person name="Galperin M.Y."/>
            <person name="Jogler C."/>
        </authorList>
    </citation>
    <scope>NUCLEOTIDE SEQUENCE [LARGE SCALE GENOMIC DNA]</scope>
    <source>
        <strain evidence="2 3">Poly59</strain>
    </source>
</reference>
<dbReference type="EMBL" id="SJPX01000004">
    <property type="protein sequence ID" value="TWU49627.1"/>
    <property type="molecule type" value="Genomic_DNA"/>
</dbReference>
<dbReference type="EC" id="3.4.24.-" evidence="2"/>
<dbReference type="SUPFAM" id="SSF140990">
    <property type="entry name" value="FtsH protease domain-like"/>
    <property type="match status" value="1"/>
</dbReference>
<keyword evidence="2" id="KW-0645">Protease</keyword>
<dbReference type="RefSeq" id="WP_146535850.1">
    <property type="nucleotide sequence ID" value="NZ_SJPX01000004.1"/>
</dbReference>
<organism evidence="2 3">
    <name type="scientific">Rubripirellula reticaptiva</name>
    <dbReference type="NCBI Taxonomy" id="2528013"/>
    <lineage>
        <taxon>Bacteria</taxon>
        <taxon>Pseudomonadati</taxon>
        <taxon>Planctomycetota</taxon>
        <taxon>Planctomycetia</taxon>
        <taxon>Pirellulales</taxon>
        <taxon>Pirellulaceae</taxon>
        <taxon>Rubripirellula</taxon>
    </lineage>
</organism>
<dbReference type="GO" id="GO:0004176">
    <property type="term" value="F:ATP-dependent peptidase activity"/>
    <property type="evidence" value="ECO:0007669"/>
    <property type="project" value="InterPro"/>
</dbReference>
<comment type="caution">
    <text evidence="2">The sequence shown here is derived from an EMBL/GenBank/DDBJ whole genome shotgun (WGS) entry which is preliminary data.</text>
</comment>
<proteinExistence type="predicted"/>
<dbReference type="InterPro" id="IPR000642">
    <property type="entry name" value="Peptidase_M41"/>
</dbReference>
<keyword evidence="3" id="KW-1185">Reference proteome</keyword>
<keyword evidence="2" id="KW-0378">Hydrolase</keyword>
<evidence type="ECO:0000313" key="2">
    <source>
        <dbReference type="EMBL" id="TWU49627.1"/>
    </source>
</evidence>
<dbReference type="PANTHER" id="PTHR23076:SF97">
    <property type="entry name" value="ATP-DEPENDENT ZINC METALLOPROTEASE YME1L1"/>
    <property type="match status" value="1"/>
</dbReference>
<dbReference type="AlphaFoldDB" id="A0A5C6ENF4"/>
<protein>
    <submittedName>
        <fullName evidence="2">ATP-dependent zinc metalloprotease FtsH 3</fullName>
        <ecNumber evidence="2">3.4.24.-</ecNumber>
    </submittedName>
</protein>
<feature type="domain" description="Peptidase M41" evidence="1">
    <location>
        <begin position="13"/>
        <end position="111"/>
    </location>
</feature>
<dbReference type="GO" id="GO:0004222">
    <property type="term" value="F:metalloendopeptidase activity"/>
    <property type="evidence" value="ECO:0007669"/>
    <property type="project" value="InterPro"/>
</dbReference>
<dbReference type="Proteomes" id="UP000317977">
    <property type="component" value="Unassembled WGS sequence"/>
</dbReference>
<keyword evidence="2" id="KW-0482">Metalloprotease</keyword>
<dbReference type="PANTHER" id="PTHR23076">
    <property type="entry name" value="METALLOPROTEASE M41 FTSH"/>
    <property type="match status" value="1"/>
</dbReference>
<evidence type="ECO:0000313" key="3">
    <source>
        <dbReference type="Proteomes" id="UP000317977"/>
    </source>
</evidence>
<evidence type="ECO:0000259" key="1">
    <source>
        <dbReference type="Pfam" id="PF01434"/>
    </source>
</evidence>